<dbReference type="GO" id="GO:0005634">
    <property type="term" value="C:nucleus"/>
    <property type="evidence" value="ECO:0007669"/>
    <property type="project" value="UniProtKB-SubCell"/>
</dbReference>
<dbReference type="PANTHER" id="PTHR24327:SF72">
    <property type="entry name" value="HOMEOBOX PROTEIN NANOG"/>
    <property type="match status" value="1"/>
</dbReference>
<evidence type="ECO:0000256" key="4">
    <source>
        <dbReference type="PROSITE-ProRule" id="PRU00108"/>
    </source>
</evidence>
<dbReference type="PROSITE" id="PS50071">
    <property type="entry name" value="HOMEOBOX_2"/>
    <property type="match status" value="1"/>
</dbReference>
<dbReference type="InterPro" id="IPR017970">
    <property type="entry name" value="Homeobox_CS"/>
</dbReference>
<dbReference type="EMBL" id="OX395142">
    <property type="protein sequence ID" value="CAI5796360.1"/>
    <property type="molecule type" value="Genomic_DNA"/>
</dbReference>
<dbReference type="PROSITE" id="PS00027">
    <property type="entry name" value="HOMEOBOX_1"/>
    <property type="match status" value="1"/>
</dbReference>
<dbReference type="InterPro" id="IPR001356">
    <property type="entry name" value="HD"/>
</dbReference>
<feature type="DNA-binding region" description="Homeobox" evidence="4">
    <location>
        <begin position="113"/>
        <end position="172"/>
    </location>
</feature>
<sequence length="332" mass="36398">MSIPLALNASYRVYPAGVVAPADMGYDGYYWPSVKEEMEPGSCSGGFPAPEAVNGPEGKGPSNNPDLSPRSSSSGIFTYYTPDSATSPNKPPPSPDLTSTPQRCKEESKGGKKSKNRTAFSQRQLQVLHHRFQMQKYLSPQQIRELASALGLTYKQIKTWFQNQRMKFKRTQKEAVWMRRGICQPQNGYLDINTSYHQGYAINDARNIHSLANAHENYASNPVGVNNQNYSSDHSQIYGSPQGLCPVVGEGEDGGFFGKAAGPCYGQQALGYISQQRMNFCHGFSASLEYAAVKMEGGYPFPSVSATAPGTTSVLQHYQTDPLANPRTPEQL</sequence>
<keyword evidence="3 4" id="KW-0539">Nucleus</keyword>
<proteinExistence type="predicted"/>
<dbReference type="Gene3D" id="1.10.10.60">
    <property type="entry name" value="Homeodomain-like"/>
    <property type="match status" value="1"/>
</dbReference>
<dbReference type="InterPro" id="IPR050460">
    <property type="entry name" value="Distal-less_Homeobox_TF"/>
</dbReference>
<evidence type="ECO:0000313" key="9">
    <source>
        <dbReference type="Proteomes" id="UP001178461"/>
    </source>
</evidence>
<evidence type="ECO:0000313" key="8">
    <source>
        <dbReference type="EMBL" id="CAI5796360.1"/>
    </source>
</evidence>
<accession>A0AA35PSC7</accession>
<evidence type="ECO:0000259" key="7">
    <source>
        <dbReference type="PROSITE" id="PS50071"/>
    </source>
</evidence>
<dbReference type="SUPFAM" id="SSF46689">
    <property type="entry name" value="Homeodomain-like"/>
    <property type="match status" value="1"/>
</dbReference>
<dbReference type="PANTHER" id="PTHR24327">
    <property type="entry name" value="HOMEOBOX PROTEIN"/>
    <property type="match status" value="1"/>
</dbReference>
<name>A0AA35PSC7_9SAUR</name>
<feature type="compositionally biased region" description="Polar residues" evidence="6">
    <location>
        <begin position="61"/>
        <end position="88"/>
    </location>
</feature>
<evidence type="ECO:0000256" key="3">
    <source>
        <dbReference type="ARBA" id="ARBA00023242"/>
    </source>
</evidence>
<organism evidence="8 9">
    <name type="scientific">Podarcis lilfordi</name>
    <name type="common">Lilford's wall lizard</name>
    <dbReference type="NCBI Taxonomy" id="74358"/>
    <lineage>
        <taxon>Eukaryota</taxon>
        <taxon>Metazoa</taxon>
        <taxon>Chordata</taxon>
        <taxon>Craniata</taxon>
        <taxon>Vertebrata</taxon>
        <taxon>Euteleostomi</taxon>
        <taxon>Lepidosauria</taxon>
        <taxon>Squamata</taxon>
        <taxon>Bifurcata</taxon>
        <taxon>Unidentata</taxon>
        <taxon>Episquamata</taxon>
        <taxon>Laterata</taxon>
        <taxon>Lacertibaenia</taxon>
        <taxon>Lacertidae</taxon>
        <taxon>Podarcis</taxon>
    </lineage>
</organism>
<evidence type="ECO:0000256" key="1">
    <source>
        <dbReference type="ARBA" id="ARBA00023125"/>
    </source>
</evidence>
<feature type="domain" description="Homeobox" evidence="7">
    <location>
        <begin position="111"/>
        <end position="171"/>
    </location>
</feature>
<dbReference type="CDD" id="cd00086">
    <property type="entry name" value="homeodomain"/>
    <property type="match status" value="1"/>
</dbReference>
<dbReference type="SMART" id="SM00389">
    <property type="entry name" value="HOX"/>
    <property type="match status" value="1"/>
</dbReference>
<dbReference type="GO" id="GO:0000981">
    <property type="term" value="F:DNA-binding transcription factor activity, RNA polymerase II-specific"/>
    <property type="evidence" value="ECO:0007669"/>
    <property type="project" value="InterPro"/>
</dbReference>
<evidence type="ECO:0000256" key="2">
    <source>
        <dbReference type="ARBA" id="ARBA00023155"/>
    </source>
</evidence>
<protein>
    <submittedName>
        <fullName evidence="8">NANOG-like</fullName>
    </submittedName>
</protein>
<dbReference type="InterPro" id="IPR009057">
    <property type="entry name" value="Homeodomain-like_sf"/>
</dbReference>
<feature type="region of interest" description="Disordered" evidence="6">
    <location>
        <begin position="40"/>
        <end position="119"/>
    </location>
</feature>
<dbReference type="AlphaFoldDB" id="A0AA35PSC7"/>
<evidence type="ECO:0000256" key="5">
    <source>
        <dbReference type="RuleBase" id="RU000682"/>
    </source>
</evidence>
<keyword evidence="9" id="KW-1185">Reference proteome</keyword>
<dbReference type="GO" id="GO:0000978">
    <property type="term" value="F:RNA polymerase II cis-regulatory region sequence-specific DNA binding"/>
    <property type="evidence" value="ECO:0007669"/>
    <property type="project" value="TreeGrafter"/>
</dbReference>
<dbReference type="Proteomes" id="UP001178461">
    <property type="component" value="Chromosome 17"/>
</dbReference>
<reference evidence="8" key="1">
    <citation type="submission" date="2022-12" db="EMBL/GenBank/DDBJ databases">
        <authorList>
            <person name="Alioto T."/>
            <person name="Alioto T."/>
            <person name="Gomez Garrido J."/>
        </authorList>
    </citation>
    <scope>NUCLEOTIDE SEQUENCE</scope>
</reference>
<gene>
    <name evidence="8" type="ORF">PODLI_1B021401</name>
</gene>
<evidence type="ECO:0000256" key="6">
    <source>
        <dbReference type="SAM" id="MobiDB-lite"/>
    </source>
</evidence>
<dbReference type="Pfam" id="PF00046">
    <property type="entry name" value="Homeodomain"/>
    <property type="match status" value="1"/>
</dbReference>
<keyword evidence="2 4" id="KW-0371">Homeobox</keyword>
<comment type="subcellular location">
    <subcellularLocation>
        <location evidence="4 5">Nucleus</location>
    </subcellularLocation>
</comment>
<keyword evidence="1 4" id="KW-0238">DNA-binding</keyword>